<dbReference type="InterPro" id="IPR027417">
    <property type="entry name" value="P-loop_NTPase"/>
</dbReference>
<feature type="domain" description="Clp R" evidence="3">
    <location>
        <begin position="8"/>
        <end position="173"/>
    </location>
</feature>
<dbReference type="Gene3D" id="3.40.50.300">
    <property type="entry name" value="P-loop containing nucleotide triphosphate hydrolases"/>
    <property type="match status" value="1"/>
</dbReference>
<keyword evidence="5" id="KW-1185">Reference proteome</keyword>
<organism evidence="4 5">
    <name type="scientific">Zostera marina</name>
    <name type="common">Eelgrass</name>
    <dbReference type="NCBI Taxonomy" id="29655"/>
    <lineage>
        <taxon>Eukaryota</taxon>
        <taxon>Viridiplantae</taxon>
        <taxon>Streptophyta</taxon>
        <taxon>Embryophyta</taxon>
        <taxon>Tracheophyta</taxon>
        <taxon>Spermatophyta</taxon>
        <taxon>Magnoliopsida</taxon>
        <taxon>Liliopsida</taxon>
        <taxon>Zosteraceae</taxon>
        <taxon>Zostera</taxon>
    </lineage>
</organism>
<evidence type="ECO:0000259" key="3">
    <source>
        <dbReference type="PROSITE" id="PS51903"/>
    </source>
</evidence>
<keyword evidence="1" id="KW-0677">Repeat</keyword>
<dbReference type="GO" id="GO:0044183">
    <property type="term" value="F:protein folding chaperone"/>
    <property type="evidence" value="ECO:0000318"/>
    <property type="project" value="GO_Central"/>
</dbReference>
<evidence type="ECO:0000313" key="5">
    <source>
        <dbReference type="Proteomes" id="UP000036987"/>
    </source>
</evidence>
<feature type="compositionally biased region" description="Basic and acidic residues" evidence="2">
    <location>
        <begin position="180"/>
        <end position="189"/>
    </location>
</feature>
<name>A0A0K9PZ72_ZOSMR</name>
<protein>
    <recommendedName>
        <fullName evidence="3">Clp R domain-containing protein</fullName>
    </recommendedName>
</protein>
<dbReference type="OrthoDB" id="750498at2759"/>
<dbReference type="Gene3D" id="1.10.1780.10">
    <property type="entry name" value="Clp, N-terminal domain"/>
    <property type="match status" value="1"/>
</dbReference>
<dbReference type="PROSITE" id="PS51903">
    <property type="entry name" value="CLP_R"/>
    <property type="match status" value="1"/>
</dbReference>
<comment type="caution">
    <text evidence="4">The sequence shown here is derived from an EMBL/GenBank/DDBJ whole genome shotgun (WGS) entry which is preliminary data.</text>
</comment>
<reference evidence="5" key="1">
    <citation type="journal article" date="2016" name="Nature">
        <title>The genome of the seagrass Zostera marina reveals angiosperm adaptation to the sea.</title>
        <authorList>
            <person name="Olsen J.L."/>
            <person name="Rouze P."/>
            <person name="Verhelst B."/>
            <person name="Lin Y.-C."/>
            <person name="Bayer T."/>
            <person name="Collen J."/>
            <person name="Dattolo E."/>
            <person name="De Paoli E."/>
            <person name="Dittami S."/>
            <person name="Maumus F."/>
            <person name="Michel G."/>
            <person name="Kersting A."/>
            <person name="Lauritano C."/>
            <person name="Lohaus R."/>
            <person name="Toepel M."/>
            <person name="Tonon T."/>
            <person name="Vanneste K."/>
            <person name="Amirebrahimi M."/>
            <person name="Brakel J."/>
            <person name="Bostroem C."/>
            <person name="Chovatia M."/>
            <person name="Grimwood J."/>
            <person name="Jenkins J.W."/>
            <person name="Jueterbock A."/>
            <person name="Mraz A."/>
            <person name="Stam W.T."/>
            <person name="Tice H."/>
            <person name="Bornberg-Bauer E."/>
            <person name="Green P.J."/>
            <person name="Pearson G.A."/>
            <person name="Procaccini G."/>
            <person name="Duarte C.M."/>
            <person name="Schmutz J."/>
            <person name="Reusch T.B.H."/>
            <person name="Van de Peer Y."/>
        </authorList>
    </citation>
    <scope>NUCLEOTIDE SEQUENCE [LARGE SCALE GENOMIC DNA]</scope>
    <source>
        <strain evidence="5">cv. Finnish</strain>
    </source>
</reference>
<dbReference type="GO" id="GO:0005634">
    <property type="term" value="C:nucleus"/>
    <property type="evidence" value="ECO:0000318"/>
    <property type="project" value="GO_Central"/>
</dbReference>
<evidence type="ECO:0000256" key="1">
    <source>
        <dbReference type="PROSITE-ProRule" id="PRU01251"/>
    </source>
</evidence>
<evidence type="ECO:0000313" key="4">
    <source>
        <dbReference type="EMBL" id="KMZ73542.1"/>
    </source>
</evidence>
<dbReference type="SUPFAM" id="SSF81923">
    <property type="entry name" value="Double Clp-N motif"/>
    <property type="match status" value="1"/>
</dbReference>
<dbReference type="InterPro" id="IPR036628">
    <property type="entry name" value="Clp_N_dom_sf"/>
</dbReference>
<dbReference type="OMA" id="HFECSST"/>
<dbReference type="InterPro" id="IPR004176">
    <property type="entry name" value="Clp_R_N"/>
</dbReference>
<evidence type="ECO:0000256" key="2">
    <source>
        <dbReference type="SAM" id="MobiDB-lite"/>
    </source>
</evidence>
<dbReference type="PANTHER" id="PTHR43572">
    <property type="entry name" value="CHAPERONE PROTEIN CLPD, CHLOROPLASTIC"/>
    <property type="match status" value="1"/>
</dbReference>
<dbReference type="STRING" id="29655.A0A0K9PZ72"/>
<proteinExistence type="predicted"/>
<dbReference type="Proteomes" id="UP000036987">
    <property type="component" value="Unassembled WGS sequence"/>
</dbReference>
<accession>A0A0K9PZ72</accession>
<dbReference type="AlphaFoldDB" id="A0A0K9PZ72"/>
<gene>
    <name evidence="4" type="ORF">ZOSMA_146G00170</name>
</gene>
<sequence length="564" mass="62704">MRAGGCTLQQSLTAESATLVKQSIGVARRRGHAQVTPLHVASTMLSTSTGLLRAACLHSHSHPLQCKALELCFNVALNRLPASTTTSLLGHTHQYLPVLSNALVAAFKRAQAHQRRGSIETQQQPLLAVKIELEQLVISILDDPSVSRVMREAGFSSTQVKSNVEQAVEISASSSPDDVGGDRKPTPDCRRKERNLVVVGDCLGTTDRNGTVMRCKVGNPSLQTLSWALNPLTIPAGNLGLSLSLGHETDENSYFCNRDERQHVIRSAPTNLPPWLQQYKDTQECSNWKKKKKKKTENSTDCCSGTPINSSSFSSEECYYYQHRFKEVNAENLKNLCTCLEKKVPWQMDIIPEISTTILQCRSGMATRWKNNSIQRSKEDTWLLFQGHDVEGKRILSKELASVVFGSDSCFVSVGRTRRDDTDNDDSWNYKKRLRSESWSSSTTTYIDRFAEAVDENPHRVFLLEDVDEVDRDCKIQIKNAIETGSVHGSGFLEDAIVILCCDTLGDHSSPGTSDGCDKREEEEETTTVCLDLNLSAGDYSNASGDFGLVELVDSKFYFKLRQH</sequence>
<feature type="region of interest" description="Disordered" evidence="2">
    <location>
        <begin position="169"/>
        <end position="189"/>
    </location>
</feature>
<dbReference type="PANTHER" id="PTHR43572:SF31">
    <property type="entry name" value="PROTEIN SMAX1-LIKE 3"/>
    <property type="match status" value="1"/>
</dbReference>
<dbReference type="EMBL" id="LFYR01000569">
    <property type="protein sequence ID" value="KMZ73542.1"/>
    <property type="molecule type" value="Genomic_DNA"/>
</dbReference>
<dbReference type="InterPro" id="IPR051650">
    <property type="entry name" value="SL_signaling_regulator"/>
</dbReference>